<dbReference type="InterPro" id="IPR005761">
    <property type="entry name" value="UDP-N-AcMur-Glu-dNH2Pim_ligase"/>
</dbReference>
<dbReference type="NCBIfam" id="TIGR01085">
    <property type="entry name" value="murE"/>
    <property type="match status" value="1"/>
</dbReference>
<dbReference type="NCBIfam" id="NF001126">
    <property type="entry name" value="PRK00139.1-4"/>
    <property type="match status" value="1"/>
</dbReference>
<dbReference type="EMBL" id="UINC01001538">
    <property type="protein sequence ID" value="SUZ83163.1"/>
    <property type="molecule type" value="Genomic_DNA"/>
</dbReference>
<name>A0A381R0E1_9ZZZZ</name>
<dbReference type="Gene3D" id="3.90.190.20">
    <property type="entry name" value="Mur ligase, C-terminal domain"/>
    <property type="match status" value="1"/>
</dbReference>
<comment type="similarity">
    <text evidence="1">Belongs to the MurCDEF family. MurE subfamily.</text>
</comment>
<sequence>MNLKVGMLSTIENRINDKILDTNLTTPSAITINSLLNDMILSSCEYCIMEVSSHAIDQDRIYGLMIDIAILTNVTHDHLDYHKSFLNYLNVKKKLFDGLNKKTFAVINSDDNNSNYLVQNCNAKIFRYGLKSISDFKGKIIQNDILGLSLELDSKLIDFNIIGEFNAYNILAVYSVLKILNFESESMFKTLSKINPPDGRFEIIKGNKNVIGIVDYAHTPDALLNVLKTIKKIKKNRTVITVVGAGGERDKTKRPIMGKIASELSDFVIITSDNPRFENEMDIISDIEMGIINDRYKILINREDAIQYACEYCKNDEIILLAGKGHEKYQIINDIYHDFNDLKILKNKLIKI</sequence>
<dbReference type="GO" id="GO:0016881">
    <property type="term" value="F:acid-amino acid ligase activity"/>
    <property type="evidence" value="ECO:0007669"/>
    <property type="project" value="InterPro"/>
</dbReference>
<dbReference type="InterPro" id="IPR004101">
    <property type="entry name" value="Mur_ligase_C"/>
</dbReference>
<reference evidence="4" key="1">
    <citation type="submission" date="2018-05" db="EMBL/GenBank/DDBJ databases">
        <authorList>
            <person name="Lanie J.A."/>
            <person name="Ng W.-L."/>
            <person name="Kazmierczak K.M."/>
            <person name="Andrzejewski T.M."/>
            <person name="Davidsen T.M."/>
            <person name="Wayne K.J."/>
            <person name="Tettelin H."/>
            <person name="Glass J.I."/>
            <person name="Rusch D."/>
            <person name="Podicherti R."/>
            <person name="Tsui H.-C.T."/>
            <person name="Winkler M.E."/>
        </authorList>
    </citation>
    <scope>NUCLEOTIDE SEQUENCE</scope>
</reference>
<evidence type="ECO:0000256" key="1">
    <source>
        <dbReference type="ARBA" id="ARBA00005898"/>
    </source>
</evidence>
<dbReference type="SUPFAM" id="SSF53623">
    <property type="entry name" value="MurD-like peptide ligases, catalytic domain"/>
    <property type="match status" value="1"/>
</dbReference>
<dbReference type="GO" id="GO:0008360">
    <property type="term" value="P:regulation of cell shape"/>
    <property type="evidence" value="ECO:0007669"/>
    <property type="project" value="InterPro"/>
</dbReference>
<evidence type="ECO:0008006" key="5">
    <source>
        <dbReference type="Google" id="ProtNLM"/>
    </source>
</evidence>
<dbReference type="Gene3D" id="3.40.1190.10">
    <property type="entry name" value="Mur-like, catalytic domain"/>
    <property type="match status" value="1"/>
</dbReference>
<dbReference type="SUPFAM" id="SSF53244">
    <property type="entry name" value="MurD-like peptide ligases, peptide-binding domain"/>
    <property type="match status" value="1"/>
</dbReference>
<dbReference type="GO" id="GO:0005524">
    <property type="term" value="F:ATP binding"/>
    <property type="evidence" value="ECO:0007669"/>
    <property type="project" value="InterPro"/>
</dbReference>
<dbReference type="GO" id="GO:0051301">
    <property type="term" value="P:cell division"/>
    <property type="evidence" value="ECO:0007669"/>
    <property type="project" value="InterPro"/>
</dbReference>
<dbReference type="PANTHER" id="PTHR23135">
    <property type="entry name" value="MUR LIGASE FAMILY MEMBER"/>
    <property type="match status" value="1"/>
</dbReference>
<dbReference type="AlphaFoldDB" id="A0A381R0E1"/>
<evidence type="ECO:0000259" key="3">
    <source>
        <dbReference type="Pfam" id="PF08245"/>
    </source>
</evidence>
<accession>A0A381R0E1</accession>
<dbReference type="PANTHER" id="PTHR23135:SF4">
    <property type="entry name" value="UDP-N-ACETYLMURAMOYL-L-ALANYL-D-GLUTAMATE--2,6-DIAMINOPIMELATE LIGASE MURE HOMOLOG, CHLOROPLASTIC"/>
    <property type="match status" value="1"/>
</dbReference>
<dbReference type="Pfam" id="PF02875">
    <property type="entry name" value="Mur_ligase_C"/>
    <property type="match status" value="1"/>
</dbReference>
<evidence type="ECO:0000259" key="2">
    <source>
        <dbReference type="Pfam" id="PF02875"/>
    </source>
</evidence>
<protein>
    <recommendedName>
        <fullName evidence="5">Mur ligase central domain-containing protein</fullName>
    </recommendedName>
</protein>
<feature type="domain" description="Mur ligase central" evidence="3">
    <location>
        <begin position="4"/>
        <end position="175"/>
    </location>
</feature>
<dbReference type="GO" id="GO:0005737">
    <property type="term" value="C:cytoplasm"/>
    <property type="evidence" value="ECO:0007669"/>
    <property type="project" value="InterPro"/>
</dbReference>
<feature type="domain" description="Mur ligase C-terminal" evidence="2">
    <location>
        <begin position="199"/>
        <end position="325"/>
    </location>
</feature>
<dbReference type="InterPro" id="IPR013221">
    <property type="entry name" value="Mur_ligase_cen"/>
</dbReference>
<dbReference type="InterPro" id="IPR036565">
    <property type="entry name" value="Mur-like_cat_sf"/>
</dbReference>
<proteinExistence type="inferred from homology"/>
<organism evidence="4">
    <name type="scientific">marine metagenome</name>
    <dbReference type="NCBI Taxonomy" id="408172"/>
    <lineage>
        <taxon>unclassified sequences</taxon>
        <taxon>metagenomes</taxon>
        <taxon>ecological metagenomes</taxon>
    </lineage>
</organism>
<gene>
    <name evidence="4" type="ORF">METZ01_LOCUS36017</name>
</gene>
<dbReference type="Pfam" id="PF08245">
    <property type="entry name" value="Mur_ligase_M"/>
    <property type="match status" value="1"/>
</dbReference>
<dbReference type="InterPro" id="IPR036615">
    <property type="entry name" value="Mur_ligase_C_dom_sf"/>
</dbReference>
<evidence type="ECO:0000313" key="4">
    <source>
        <dbReference type="EMBL" id="SUZ83163.1"/>
    </source>
</evidence>